<dbReference type="InterPro" id="IPR023210">
    <property type="entry name" value="NADP_OxRdtase_dom"/>
</dbReference>
<evidence type="ECO:0000256" key="1">
    <source>
        <dbReference type="ARBA" id="ARBA00023002"/>
    </source>
</evidence>
<accession>A0ABU7PFZ5</accession>
<dbReference type="InterPro" id="IPR050791">
    <property type="entry name" value="Aldo-Keto_reductase"/>
</dbReference>
<dbReference type="PANTHER" id="PTHR43625:SF77">
    <property type="entry name" value="ALDO-KETO REDUCTASE"/>
    <property type="match status" value="1"/>
</dbReference>
<reference evidence="3 4" key="1">
    <citation type="submission" date="2023-12" db="EMBL/GenBank/DDBJ databases">
        <title>Streptomyces sp. V4-01.</title>
        <authorList>
            <person name="Somphong A."/>
            <person name="Phongsopitanun W."/>
        </authorList>
    </citation>
    <scope>NUCLEOTIDE SEQUENCE [LARGE SCALE GENOMIC DNA]</scope>
    <source>
        <strain evidence="3 4">V4-01</strain>
    </source>
</reference>
<dbReference type="RefSeq" id="WP_330797799.1">
    <property type="nucleotide sequence ID" value="NZ_JAZEWV010000020.1"/>
</dbReference>
<keyword evidence="4" id="KW-1185">Reference proteome</keyword>
<comment type="caution">
    <text evidence="3">The sequence shown here is derived from an EMBL/GenBank/DDBJ whole genome shotgun (WGS) entry which is preliminary data.</text>
</comment>
<dbReference type="Gene3D" id="3.20.20.100">
    <property type="entry name" value="NADP-dependent oxidoreductase domain"/>
    <property type="match status" value="1"/>
</dbReference>
<evidence type="ECO:0000259" key="2">
    <source>
        <dbReference type="Pfam" id="PF00248"/>
    </source>
</evidence>
<evidence type="ECO:0000313" key="4">
    <source>
        <dbReference type="Proteomes" id="UP001344658"/>
    </source>
</evidence>
<proteinExistence type="predicted"/>
<dbReference type="EMBL" id="JAZEWV010000020">
    <property type="protein sequence ID" value="MEE4544741.1"/>
    <property type="molecule type" value="Genomic_DNA"/>
</dbReference>
<organism evidence="3 4">
    <name type="scientific">Actinacidiphila polyblastidii</name>
    <dbReference type="NCBI Taxonomy" id="3110430"/>
    <lineage>
        <taxon>Bacteria</taxon>
        <taxon>Bacillati</taxon>
        <taxon>Actinomycetota</taxon>
        <taxon>Actinomycetes</taxon>
        <taxon>Kitasatosporales</taxon>
        <taxon>Streptomycetaceae</taxon>
        <taxon>Actinacidiphila</taxon>
    </lineage>
</organism>
<dbReference type="SUPFAM" id="SSF51430">
    <property type="entry name" value="NAD(P)-linked oxidoreductase"/>
    <property type="match status" value="1"/>
</dbReference>
<name>A0ABU7PFZ5_9ACTN</name>
<dbReference type="InterPro" id="IPR036812">
    <property type="entry name" value="NAD(P)_OxRdtase_dom_sf"/>
</dbReference>
<evidence type="ECO:0000313" key="3">
    <source>
        <dbReference type="EMBL" id="MEE4544741.1"/>
    </source>
</evidence>
<gene>
    <name evidence="3" type="ORF">V2S66_22575</name>
</gene>
<protein>
    <submittedName>
        <fullName evidence="3">Aldo/keto reductase</fullName>
    </submittedName>
</protein>
<feature type="domain" description="NADP-dependent oxidoreductase" evidence="2">
    <location>
        <begin position="31"/>
        <end position="327"/>
    </location>
</feature>
<sequence length="346" mass="37524">MQRPQRPRAMMREPLPIVPLGSNGPLVGAQGLGCMGMSEMYGRSDRAESLETLELALDCGVTLFDTSDAYGSGENEELIGPFLRRNRRHALISTKFGLVRRPGDPFHRRIDNSPRNLRRSVEASLRRLGVDSIDLYFVHRLDPGTPVEDTVASMARLVAEGKVCHLGLSEVTGAQLRAAHNVHAIAAVQSEWSLFSRDVESDVVQAASDLGVALMPSAPLGRGFLAGAFTDAGTLPADDFRRHTERFTGDNAQRNAAILAPLRAIAAERGATPAQVALAWLHDRTRVHAVAVVPVPGTRHRARLLENVKSVRLHLSAPEVAQLDGIAAQVAGRREIGLAFESARRN</sequence>
<dbReference type="Proteomes" id="UP001344658">
    <property type="component" value="Unassembled WGS sequence"/>
</dbReference>
<dbReference type="Pfam" id="PF00248">
    <property type="entry name" value="Aldo_ket_red"/>
    <property type="match status" value="1"/>
</dbReference>
<keyword evidence="1" id="KW-0560">Oxidoreductase</keyword>
<dbReference type="PANTHER" id="PTHR43625">
    <property type="entry name" value="AFLATOXIN B1 ALDEHYDE REDUCTASE"/>
    <property type="match status" value="1"/>
</dbReference>